<dbReference type="Gene3D" id="2.30.39.10">
    <property type="entry name" value="Alpha-1-antitrypsin, domain 1"/>
    <property type="match status" value="1"/>
</dbReference>
<evidence type="ECO:0000256" key="7">
    <source>
        <dbReference type="ARBA" id="ARBA00039512"/>
    </source>
</evidence>
<evidence type="ECO:0000256" key="4">
    <source>
        <dbReference type="ARBA" id="ARBA00022729"/>
    </source>
</evidence>
<protein>
    <recommendedName>
        <fullName evidence="7">Thyroxine-binding globulin</fullName>
    </recommendedName>
    <alternativeName>
        <fullName evidence="9">Serpin A7</fullName>
    </alternativeName>
    <alternativeName>
        <fullName evidence="8">T4-binding globulin</fullName>
    </alternativeName>
</protein>
<evidence type="ECO:0000256" key="8">
    <source>
        <dbReference type="ARBA" id="ARBA00042967"/>
    </source>
</evidence>
<feature type="domain" description="Serpin" evidence="12">
    <location>
        <begin position="63"/>
        <end position="418"/>
    </location>
</feature>
<dbReference type="PANTHER" id="PTHR11461">
    <property type="entry name" value="SERINE PROTEASE INHIBITOR, SERPIN"/>
    <property type="match status" value="1"/>
</dbReference>
<keyword evidence="4 11" id="KW-0732">Signal</keyword>
<keyword evidence="3" id="KW-0964">Secreted</keyword>
<comment type="caution">
    <text evidence="13">The sequence shown here is derived from an EMBL/GenBank/DDBJ whole genome shotgun (WGS) entry which is preliminary data.</text>
</comment>
<dbReference type="PROSITE" id="PS00284">
    <property type="entry name" value="SERPIN"/>
    <property type="match status" value="1"/>
</dbReference>
<evidence type="ECO:0000256" key="2">
    <source>
        <dbReference type="ARBA" id="ARBA00009500"/>
    </source>
</evidence>
<comment type="subcellular location">
    <subcellularLocation>
        <location evidence="1">Secreted</location>
    </subcellularLocation>
</comment>
<dbReference type="SUPFAM" id="SSF56574">
    <property type="entry name" value="Serpins"/>
    <property type="match status" value="1"/>
</dbReference>
<evidence type="ECO:0000256" key="9">
    <source>
        <dbReference type="ARBA" id="ARBA00043177"/>
    </source>
</evidence>
<sequence>LSCSQKTVTMMQAPVVLWILSAVVCVGKSHHHIGHGEEAQGTAAEDSDSKISLVTSANKEFAFHLYSKLADHAASQGKNIFFSPASVSAALAALSVGARGETHQQLLSGLGFSSSQLTQTDVDQAFRTLLANTASDKDISQGSALFVDNLFKPKPEFLDVLKQFYSAEGFSVDFAKTTESTNTINQYVSDKTNGKINKLVESLDPSTVMYLLSYIYYKGKWETPFDPEQTVEDVFRVEKNKEVQVQMMRMEEDVSTYYDQAINTSVLHLPFNNSYSMLLLLPDNMTMLERNISPTHVTRWLKWMKSGRYKIYVPKFSIKTSYKLNDVLTGMGMADMFGDRADLSGIAEGQKLAVSEVVHQATLDVDEAGATAAAATGIGITLLSFRHIPELRFNRPFMVIITERVAENMLFLGKIVNPNI</sequence>
<dbReference type="SMART" id="SM00093">
    <property type="entry name" value="SERPIN"/>
    <property type="match status" value="1"/>
</dbReference>
<evidence type="ECO:0000256" key="10">
    <source>
        <dbReference type="RuleBase" id="RU000411"/>
    </source>
</evidence>
<dbReference type="PANTHER" id="PTHR11461:SF375">
    <property type="entry name" value="THYROXINE-BINDING GLOBULIN"/>
    <property type="match status" value="1"/>
</dbReference>
<evidence type="ECO:0000256" key="6">
    <source>
        <dbReference type="ARBA" id="ARBA00037352"/>
    </source>
</evidence>
<comment type="function">
    <text evidence="6">Major thyroid hormone transport protein in serum.</text>
</comment>
<proteinExistence type="inferred from homology"/>
<dbReference type="InterPro" id="IPR036186">
    <property type="entry name" value="Serpin_sf"/>
</dbReference>
<name>A0ABV0W8G3_9TELE</name>
<evidence type="ECO:0000259" key="12">
    <source>
        <dbReference type="SMART" id="SM00093"/>
    </source>
</evidence>
<dbReference type="Gene3D" id="3.30.497.10">
    <property type="entry name" value="Antithrombin, subunit I, domain 2"/>
    <property type="match status" value="1"/>
</dbReference>
<evidence type="ECO:0000256" key="11">
    <source>
        <dbReference type="SAM" id="SignalP"/>
    </source>
</evidence>
<gene>
    <name evidence="13" type="ORF">XENORESO_013150</name>
</gene>
<dbReference type="InterPro" id="IPR023796">
    <property type="entry name" value="Serpin_dom"/>
</dbReference>
<organism evidence="13 14">
    <name type="scientific">Xenotaenia resolanae</name>
    <dbReference type="NCBI Taxonomy" id="208358"/>
    <lineage>
        <taxon>Eukaryota</taxon>
        <taxon>Metazoa</taxon>
        <taxon>Chordata</taxon>
        <taxon>Craniata</taxon>
        <taxon>Vertebrata</taxon>
        <taxon>Euteleostomi</taxon>
        <taxon>Actinopterygii</taxon>
        <taxon>Neopterygii</taxon>
        <taxon>Teleostei</taxon>
        <taxon>Neoteleostei</taxon>
        <taxon>Acanthomorphata</taxon>
        <taxon>Ovalentaria</taxon>
        <taxon>Atherinomorphae</taxon>
        <taxon>Cyprinodontiformes</taxon>
        <taxon>Goodeidae</taxon>
        <taxon>Xenotaenia</taxon>
    </lineage>
</organism>
<evidence type="ECO:0000256" key="3">
    <source>
        <dbReference type="ARBA" id="ARBA00022525"/>
    </source>
</evidence>
<feature type="non-terminal residue" evidence="13">
    <location>
        <position position="1"/>
    </location>
</feature>
<dbReference type="InterPro" id="IPR000215">
    <property type="entry name" value="Serpin_fam"/>
</dbReference>
<dbReference type="EMBL" id="JAHRIM010034131">
    <property type="protein sequence ID" value="MEQ2265826.1"/>
    <property type="molecule type" value="Genomic_DNA"/>
</dbReference>
<dbReference type="InterPro" id="IPR042185">
    <property type="entry name" value="Serpin_sf_2"/>
</dbReference>
<evidence type="ECO:0000313" key="14">
    <source>
        <dbReference type="Proteomes" id="UP001444071"/>
    </source>
</evidence>
<comment type="similarity">
    <text evidence="2 10">Belongs to the serpin family.</text>
</comment>
<accession>A0ABV0W8G3</accession>
<dbReference type="Proteomes" id="UP001444071">
    <property type="component" value="Unassembled WGS sequence"/>
</dbReference>
<evidence type="ECO:0000256" key="5">
    <source>
        <dbReference type="ARBA" id="ARBA00023180"/>
    </source>
</evidence>
<dbReference type="InterPro" id="IPR042178">
    <property type="entry name" value="Serpin_sf_1"/>
</dbReference>
<feature type="chain" id="PRO_5045964662" description="Thyroxine-binding globulin" evidence="11">
    <location>
        <begin position="30"/>
        <end position="420"/>
    </location>
</feature>
<evidence type="ECO:0000313" key="13">
    <source>
        <dbReference type="EMBL" id="MEQ2265826.1"/>
    </source>
</evidence>
<evidence type="ECO:0000256" key="1">
    <source>
        <dbReference type="ARBA" id="ARBA00004613"/>
    </source>
</evidence>
<dbReference type="InterPro" id="IPR023795">
    <property type="entry name" value="Serpin_CS"/>
</dbReference>
<keyword evidence="14" id="KW-1185">Reference proteome</keyword>
<keyword evidence="5" id="KW-0325">Glycoprotein</keyword>
<dbReference type="Pfam" id="PF00079">
    <property type="entry name" value="Serpin"/>
    <property type="match status" value="1"/>
</dbReference>
<reference evidence="13 14" key="1">
    <citation type="submission" date="2021-06" db="EMBL/GenBank/DDBJ databases">
        <authorList>
            <person name="Palmer J.M."/>
        </authorList>
    </citation>
    <scope>NUCLEOTIDE SEQUENCE [LARGE SCALE GENOMIC DNA]</scope>
    <source>
        <strain evidence="13 14">XR_2019</strain>
        <tissue evidence="13">Muscle</tissue>
    </source>
</reference>
<feature type="signal peptide" evidence="11">
    <location>
        <begin position="1"/>
        <end position="29"/>
    </location>
</feature>